<sequence length="36" mass="4129">MGDFDAEFLLKFFAPEMDDLSNAIYPLEKPSDFSAR</sequence>
<dbReference type="AlphaFoldDB" id="A0A4Y7X9G6"/>
<name>A0A4Y7X9G6_9GAMM</name>
<proteinExistence type="predicted"/>
<evidence type="ECO:0000313" key="2">
    <source>
        <dbReference type="Proteomes" id="UP000297834"/>
    </source>
</evidence>
<evidence type="ECO:0000313" key="1">
    <source>
        <dbReference type="EMBL" id="TEU24286.1"/>
    </source>
</evidence>
<protein>
    <submittedName>
        <fullName evidence="1">Uncharacterized protein</fullName>
    </submittedName>
</protein>
<gene>
    <name evidence="1" type="ORF">E2B99_12570</name>
</gene>
<keyword evidence="2" id="KW-1185">Reference proteome</keyword>
<dbReference type="OrthoDB" id="6629495at2"/>
<dbReference type="Proteomes" id="UP000297834">
    <property type="component" value="Unassembled WGS sequence"/>
</dbReference>
<comment type="caution">
    <text evidence="1">The sequence shown here is derived from an EMBL/GenBank/DDBJ whole genome shotgun (WGS) entry which is preliminary data.</text>
</comment>
<organism evidence="1 2">
    <name type="scientific">Alkanindiges illinoisensis</name>
    <dbReference type="NCBI Taxonomy" id="197183"/>
    <lineage>
        <taxon>Bacteria</taxon>
        <taxon>Pseudomonadati</taxon>
        <taxon>Pseudomonadota</taxon>
        <taxon>Gammaproteobacteria</taxon>
        <taxon>Moraxellales</taxon>
        <taxon>Moraxellaceae</taxon>
        <taxon>Alkanindiges</taxon>
    </lineage>
</organism>
<accession>A0A4Y7X9G6</accession>
<reference evidence="1 2" key="1">
    <citation type="submission" date="2019-03" db="EMBL/GenBank/DDBJ databases">
        <title>Alkanindiges illinoisensis: a potential pathogenic isolated from ascites of a gastric cancer patient with abdominal metastasis.</title>
        <authorList>
            <person name="Hu X."/>
            <person name="Yang B."/>
            <person name="Yan X."/>
            <person name="Lin L."/>
            <person name="Zhao H."/>
            <person name="Zhou F."/>
            <person name="Su B."/>
            <person name="Chen J."/>
            <person name="Rui Y."/>
            <person name="Wang Q."/>
            <person name="Zheng L."/>
        </authorList>
    </citation>
    <scope>NUCLEOTIDE SEQUENCE [LARGE SCALE GENOMIC DNA]</scope>
    <source>
        <strain evidence="1 2">NFYY 23406</strain>
    </source>
</reference>
<dbReference type="EMBL" id="SNTY01000067">
    <property type="protein sequence ID" value="TEU24286.1"/>
    <property type="molecule type" value="Genomic_DNA"/>
</dbReference>